<proteinExistence type="predicted"/>
<name>W2TRF5_NECAM</name>
<sequence length="138" mass="16443">MPYRYYSFERSFFRLMLLALNRNSSFVRLQDVNDIFSSVSQNPVGQEIIFNFLLERWDEIYEGLMPEHRAVGKTILAASVGIRSQHQIEQVKLLKKNGNHANEFGDFDEVIEESEHKIEWIKKHFRRLSEFFKKSLEN</sequence>
<dbReference type="KEGG" id="nai:NECAME_17412"/>
<evidence type="ECO:0008006" key="3">
    <source>
        <dbReference type="Google" id="ProtNLM"/>
    </source>
</evidence>
<accession>W2TRF5</accession>
<dbReference type="OMA" id="GNHANEF"/>
<keyword evidence="2" id="KW-1185">Reference proteome</keyword>
<protein>
    <recommendedName>
        <fullName evidence="3">ERAP1-like C-terminal domain-containing protein</fullName>
    </recommendedName>
</protein>
<dbReference type="Proteomes" id="UP000053676">
    <property type="component" value="Unassembled WGS sequence"/>
</dbReference>
<dbReference type="Gene3D" id="1.25.50.20">
    <property type="match status" value="1"/>
</dbReference>
<dbReference type="OrthoDB" id="5825230at2759"/>
<evidence type="ECO:0000313" key="1">
    <source>
        <dbReference type="EMBL" id="ETN83617.1"/>
    </source>
</evidence>
<evidence type="ECO:0000313" key="2">
    <source>
        <dbReference type="Proteomes" id="UP000053676"/>
    </source>
</evidence>
<gene>
    <name evidence="1" type="ORF">NECAME_17412</name>
</gene>
<dbReference type="EMBL" id="KI658159">
    <property type="protein sequence ID" value="ETN83617.1"/>
    <property type="molecule type" value="Genomic_DNA"/>
</dbReference>
<reference evidence="2" key="1">
    <citation type="journal article" date="2014" name="Nat. Genet.">
        <title>Genome of the human hookworm Necator americanus.</title>
        <authorList>
            <person name="Tang Y.T."/>
            <person name="Gao X."/>
            <person name="Rosa B.A."/>
            <person name="Abubucker S."/>
            <person name="Hallsworth-Pepin K."/>
            <person name="Martin J."/>
            <person name="Tyagi R."/>
            <person name="Heizer E."/>
            <person name="Zhang X."/>
            <person name="Bhonagiri-Palsikar V."/>
            <person name="Minx P."/>
            <person name="Warren W.C."/>
            <person name="Wang Q."/>
            <person name="Zhan B."/>
            <person name="Hotez P.J."/>
            <person name="Sternberg P.W."/>
            <person name="Dougall A."/>
            <person name="Gaze S.T."/>
            <person name="Mulvenna J."/>
            <person name="Sotillo J."/>
            <person name="Ranganathan S."/>
            <person name="Rabelo E.M."/>
            <person name="Wilson R.K."/>
            <person name="Felgner P.L."/>
            <person name="Bethony J."/>
            <person name="Hawdon J.M."/>
            <person name="Gasser R.B."/>
            <person name="Loukas A."/>
            <person name="Mitreva M."/>
        </authorList>
    </citation>
    <scope>NUCLEOTIDE SEQUENCE [LARGE SCALE GENOMIC DNA]</scope>
</reference>
<dbReference type="AlphaFoldDB" id="W2TRF5"/>
<organism evidence="1 2">
    <name type="scientific">Necator americanus</name>
    <name type="common">Human hookworm</name>
    <dbReference type="NCBI Taxonomy" id="51031"/>
    <lineage>
        <taxon>Eukaryota</taxon>
        <taxon>Metazoa</taxon>
        <taxon>Ecdysozoa</taxon>
        <taxon>Nematoda</taxon>
        <taxon>Chromadorea</taxon>
        <taxon>Rhabditida</taxon>
        <taxon>Rhabditina</taxon>
        <taxon>Rhabditomorpha</taxon>
        <taxon>Strongyloidea</taxon>
        <taxon>Ancylostomatidae</taxon>
        <taxon>Bunostominae</taxon>
        <taxon>Necator</taxon>
    </lineage>
</organism>